<organism evidence="1 2">
    <name type="scientific">Spelaeicoccus albus</name>
    <dbReference type="NCBI Taxonomy" id="1280376"/>
    <lineage>
        <taxon>Bacteria</taxon>
        <taxon>Bacillati</taxon>
        <taxon>Actinomycetota</taxon>
        <taxon>Actinomycetes</taxon>
        <taxon>Micrococcales</taxon>
        <taxon>Brevibacteriaceae</taxon>
        <taxon>Spelaeicoccus</taxon>
    </lineage>
</organism>
<gene>
    <name evidence="1" type="ORF">BJY26_002893</name>
</gene>
<dbReference type="RefSeq" id="WP_179428914.1">
    <property type="nucleotide sequence ID" value="NZ_JACBZP010000001.1"/>
</dbReference>
<reference evidence="1 2" key="1">
    <citation type="submission" date="2020-07" db="EMBL/GenBank/DDBJ databases">
        <title>Sequencing the genomes of 1000 actinobacteria strains.</title>
        <authorList>
            <person name="Klenk H.-P."/>
        </authorList>
    </citation>
    <scope>NUCLEOTIDE SEQUENCE [LARGE SCALE GENOMIC DNA]</scope>
    <source>
        <strain evidence="1 2">DSM 26341</strain>
    </source>
</reference>
<dbReference type="InterPro" id="IPR017519">
    <property type="entry name" value="CHP03085"/>
</dbReference>
<dbReference type="AlphaFoldDB" id="A0A7Z0IIP7"/>
<keyword evidence="2" id="KW-1185">Reference proteome</keyword>
<dbReference type="SUPFAM" id="SSF109854">
    <property type="entry name" value="DinB/YfiT-like putative metalloenzymes"/>
    <property type="match status" value="1"/>
</dbReference>
<evidence type="ECO:0000313" key="1">
    <source>
        <dbReference type="EMBL" id="NYI68587.1"/>
    </source>
</evidence>
<proteinExistence type="predicted"/>
<dbReference type="InterPro" id="IPR017517">
    <property type="entry name" value="Maleyloyr_isom"/>
</dbReference>
<sequence length="227" mass="24005">MSDTPQPLLSAETGRADLADALEAAGPEAPTLCEGWRAADLATHLWVREARPDLPLGRLAGRVIAPLKSRSSRVHRDLLTAARTTAGFTALVERFRAGPPAISLAAIPRVGRAADLMEFFIHLLDVSKAGETDTTPPLSGSYSEAIWSQLTGLGALLYFRSSPVGVILRRPDGVRKAVKRGAGGSVIVTGTVTELTLMASGRPADVTVDGDESDVRAFRTTKPRLGS</sequence>
<dbReference type="NCBIfam" id="TIGR03083">
    <property type="entry name" value="maleylpyruvate isomerase family mycothiol-dependent enzyme"/>
    <property type="match status" value="1"/>
</dbReference>
<protein>
    <submittedName>
        <fullName evidence="1">Uncharacterized protein (TIGR03085 family)</fullName>
    </submittedName>
</protein>
<dbReference type="Proteomes" id="UP000539111">
    <property type="component" value="Unassembled WGS sequence"/>
</dbReference>
<dbReference type="NCBIfam" id="TIGR03085">
    <property type="entry name" value="TIGR03085 family metal-binding protein"/>
    <property type="match status" value="1"/>
</dbReference>
<accession>A0A7Z0IIP7</accession>
<name>A0A7Z0IIP7_9MICO</name>
<evidence type="ECO:0000313" key="2">
    <source>
        <dbReference type="Proteomes" id="UP000539111"/>
    </source>
</evidence>
<dbReference type="EMBL" id="JACBZP010000001">
    <property type="protein sequence ID" value="NYI68587.1"/>
    <property type="molecule type" value="Genomic_DNA"/>
</dbReference>
<comment type="caution">
    <text evidence="1">The sequence shown here is derived from an EMBL/GenBank/DDBJ whole genome shotgun (WGS) entry which is preliminary data.</text>
</comment>
<dbReference type="InterPro" id="IPR034660">
    <property type="entry name" value="DinB/YfiT-like"/>
</dbReference>